<dbReference type="Gene3D" id="3.40.50.150">
    <property type="entry name" value="Vaccinia Virus protein VP39"/>
    <property type="match status" value="1"/>
</dbReference>
<dbReference type="PANTHER" id="PTHR43861:SF3">
    <property type="entry name" value="PUTATIVE (AFU_ORTHOLOGUE AFUA_2G14390)-RELATED"/>
    <property type="match status" value="1"/>
</dbReference>
<keyword evidence="3" id="KW-1185">Reference proteome</keyword>
<dbReference type="Pfam" id="PF13489">
    <property type="entry name" value="Methyltransf_23"/>
    <property type="match status" value="1"/>
</dbReference>
<dbReference type="EMBL" id="BSTX01000001">
    <property type="protein sequence ID" value="GLZ76762.1"/>
    <property type="molecule type" value="Genomic_DNA"/>
</dbReference>
<evidence type="ECO:0000313" key="3">
    <source>
        <dbReference type="Proteomes" id="UP001165079"/>
    </source>
</evidence>
<evidence type="ECO:0000256" key="1">
    <source>
        <dbReference type="ARBA" id="ARBA00022679"/>
    </source>
</evidence>
<protein>
    <submittedName>
        <fullName evidence="2">Methyltransferase</fullName>
    </submittedName>
</protein>
<dbReference type="Proteomes" id="UP001165079">
    <property type="component" value="Unassembled WGS sequence"/>
</dbReference>
<sequence length="255" mass="27701">MSDSYSFSNSDAHSRVQLDTIEAYLDPITIPALAALDLPGDARCLEIGPGGGSIAHWLAARTGEVVAVDIDPSRVSPAPNLRIVQADIREGLPVEGEFDLIHARLVLLHLPAREEILRSLVARLRPGGHLLLGEFGEQPIRAYRTPGKAAEELFERVTRGILELVQAHGADMNWAYRAYAALAEAGLTGVYGSERSEVWSGGGLSLYRNNVQMKRGELLAAGFTEAELDAYLALWEDRGFAAPGYRFVLTGGRRP</sequence>
<dbReference type="AlphaFoldDB" id="A0A9W6W293"/>
<dbReference type="CDD" id="cd02440">
    <property type="entry name" value="AdoMet_MTases"/>
    <property type="match status" value="1"/>
</dbReference>
<evidence type="ECO:0000313" key="2">
    <source>
        <dbReference type="EMBL" id="GLZ76762.1"/>
    </source>
</evidence>
<dbReference type="PANTHER" id="PTHR43861">
    <property type="entry name" value="TRANS-ACONITATE 2-METHYLTRANSFERASE-RELATED"/>
    <property type="match status" value="1"/>
</dbReference>
<dbReference type="SUPFAM" id="SSF53335">
    <property type="entry name" value="S-adenosyl-L-methionine-dependent methyltransferases"/>
    <property type="match status" value="1"/>
</dbReference>
<comment type="caution">
    <text evidence="2">The sequence shown here is derived from an EMBL/GenBank/DDBJ whole genome shotgun (WGS) entry which is preliminary data.</text>
</comment>
<dbReference type="GO" id="GO:0032259">
    <property type="term" value="P:methylation"/>
    <property type="evidence" value="ECO:0007669"/>
    <property type="project" value="UniProtKB-KW"/>
</dbReference>
<reference evidence="2" key="1">
    <citation type="submission" date="2023-03" db="EMBL/GenBank/DDBJ databases">
        <title>Actinorhabdospora filicis NBRC 111898.</title>
        <authorList>
            <person name="Ichikawa N."/>
            <person name="Sato H."/>
            <person name="Tonouchi N."/>
        </authorList>
    </citation>
    <scope>NUCLEOTIDE SEQUENCE</scope>
    <source>
        <strain evidence="2">NBRC 111898</strain>
    </source>
</reference>
<dbReference type="RefSeq" id="WP_285661923.1">
    <property type="nucleotide sequence ID" value="NZ_BSTX01000001.1"/>
</dbReference>
<name>A0A9W6W293_9ACTN</name>
<gene>
    <name evidence="2" type="ORF">Afil01_15690</name>
</gene>
<accession>A0A9W6W293</accession>
<keyword evidence="2" id="KW-0489">Methyltransferase</keyword>
<keyword evidence="1" id="KW-0808">Transferase</keyword>
<organism evidence="2 3">
    <name type="scientific">Actinorhabdospora filicis</name>
    <dbReference type="NCBI Taxonomy" id="1785913"/>
    <lineage>
        <taxon>Bacteria</taxon>
        <taxon>Bacillati</taxon>
        <taxon>Actinomycetota</taxon>
        <taxon>Actinomycetes</taxon>
        <taxon>Micromonosporales</taxon>
        <taxon>Micromonosporaceae</taxon>
        <taxon>Actinorhabdospora</taxon>
    </lineage>
</organism>
<dbReference type="GO" id="GO:0008168">
    <property type="term" value="F:methyltransferase activity"/>
    <property type="evidence" value="ECO:0007669"/>
    <property type="project" value="UniProtKB-KW"/>
</dbReference>
<dbReference type="InterPro" id="IPR029063">
    <property type="entry name" value="SAM-dependent_MTases_sf"/>
</dbReference>
<proteinExistence type="predicted"/>